<comment type="caution">
    <text evidence="1">The sequence shown here is derived from an EMBL/GenBank/DDBJ whole genome shotgun (WGS) entry which is preliminary data.</text>
</comment>
<dbReference type="AlphaFoldDB" id="A0A2N5S4M6"/>
<reference evidence="1 2" key="1">
    <citation type="submission" date="2017-11" db="EMBL/GenBank/DDBJ databases">
        <title>De novo assembly and phasing of dikaryotic genomes from two isolates of Puccinia coronata f. sp. avenae, the causal agent of oat crown rust.</title>
        <authorList>
            <person name="Miller M.E."/>
            <person name="Zhang Y."/>
            <person name="Omidvar V."/>
            <person name="Sperschneider J."/>
            <person name="Schwessinger B."/>
            <person name="Raley C."/>
            <person name="Palmer J.M."/>
            <person name="Garnica D."/>
            <person name="Upadhyaya N."/>
            <person name="Rathjen J."/>
            <person name="Taylor J.M."/>
            <person name="Park R.F."/>
            <person name="Dodds P.N."/>
            <person name="Hirsch C.D."/>
            <person name="Kianian S.F."/>
            <person name="Figueroa M."/>
        </authorList>
    </citation>
    <scope>NUCLEOTIDE SEQUENCE [LARGE SCALE GENOMIC DNA]</scope>
    <source>
        <strain evidence="1">12NC29</strain>
    </source>
</reference>
<keyword evidence="2" id="KW-1185">Reference proteome</keyword>
<sequence length="139" mass="15702">MTYSTSPTAPLFQISTHRHHPSSHSYLPKPQCKVTIHNLLPLLHHQMNPALAIQDAPTSQISSQNQNKKNWLHHSCCRAIKAPKFSAFFKMNIIFPCHPALSPAGVNNGDFESVTFRQHPNCPLPSMHQFYPRINKGSQ</sequence>
<gene>
    <name evidence="1" type="ORF">PCANC_21731</name>
</gene>
<name>A0A2N5S4M6_9BASI</name>
<dbReference type="Proteomes" id="UP000235388">
    <property type="component" value="Unassembled WGS sequence"/>
</dbReference>
<accession>A0A2N5S4M6</accession>
<evidence type="ECO:0000313" key="1">
    <source>
        <dbReference type="EMBL" id="PLW08181.1"/>
    </source>
</evidence>
<dbReference type="EMBL" id="PGCJ01001177">
    <property type="protein sequence ID" value="PLW08181.1"/>
    <property type="molecule type" value="Genomic_DNA"/>
</dbReference>
<proteinExistence type="predicted"/>
<organism evidence="1 2">
    <name type="scientific">Puccinia coronata f. sp. avenae</name>
    <dbReference type="NCBI Taxonomy" id="200324"/>
    <lineage>
        <taxon>Eukaryota</taxon>
        <taxon>Fungi</taxon>
        <taxon>Dikarya</taxon>
        <taxon>Basidiomycota</taxon>
        <taxon>Pucciniomycotina</taxon>
        <taxon>Pucciniomycetes</taxon>
        <taxon>Pucciniales</taxon>
        <taxon>Pucciniaceae</taxon>
        <taxon>Puccinia</taxon>
    </lineage>
</organism>
<evidence type="ECO:0000313" key="2">
    <source>
        <dbReference type="Proteomes" id="UP000235388"/>
    </source>
</evidence>
<protein>
    <submittedName>
        <fullName evidence="1">Uncharacterized protein</fullName>
    </submittedName>
</protein>